<dbReference type="GO" id="GO:0046872">
    <property type="term" value="F:metal ion binding"/>
    <property type="evidence" value="ECO:0007669"/>
    <property type="project" value="UniProtKB-KW"/>
</dbReference>
<keyword evidence="5 8" id="KW-0378">Hydrolase</keyword>
<keyword evidence="9" id="KW-1185">Reference proteome</keyword>
<evidence type="ECO:0000256" key="5">
    <source>
        <dbReference type="ARBA" id="ARBA00022801"/>
    </source>
</evidence>
<evidence type="ECO:0000259" key="7">
    <source>
        <dbReference type="Pfam" id="PF00884"/>
    </source>
</evidence>
<name>A0A5B9PCV4_9BACT</name>
<evidence type="ECO:0000256" key="1">
    <source>
        <dbReference type="ARBA" id="ARBA00001913"/>
    </source>
</evidence>
<accession>A0A5B9PCV4</accession>
<dbReference type="InterPro" id="IPR000917">
    <property type="entry name" value="Sulfatase_N"/>
</dbReference>
<sequence>MKTINFQFQILKLFILFVSVLLTGNGILFADEPSPTRATTANKKNVLFFHIDDLRPELGCYGKTYIQSPNIDALATQGVLFKRAYCQQALCAPSRISMMSGMYPDTTGICDLWTPITKVMPDAMTMPRYFKQRGYETFSFGKVYHHTRDDKKSWTKLSPKKTIKYANKDTLDGIKQRTEDGKKRGVDINTLRTLGKGPAFEIADVDDEAYPDGQTAYEAIESLRGVKDKLFFMCVGFAKPHLPFAAPKKYWDLYQRDDFDVPDRALPEGSPSLAFTKWGELRNYMGMPDSGHLSDDQTRELKHGYAACVSFADAQVGKVLAELDRLGLRESTIIVLWGDHGYKLGDYGAWCKHTNLELDTHIPFMVSAPGFAKGEQTDSLVEMVDVFPTLAKITGGDVPESCDGKSLEEVLAKPDTKIRDFAISQYPRGKTTGYSLRNARWRYTEWINSTSGNVVARELFDHQSLSLAKRNLADDPQHASLIAELSKQLNTTDRIIALAIEKP</sequence>
<reference evidence="8 9" key="1">
    <citation type="submission" date="2019-08" db="EMBL/GenBank/DDBJ databases">
        <title>Deep-cultivation of Planctomycetes and their phenomic and genomic characterization uncovers novel biology.</title>
        <authorList>
            <person name="Wiegand S."/>
            <person name="Jogler M."/>
            <person name="Boedeker C."/>
            <person name="Pinto D."/>
            <person name="Vollmers J."/>
            <person name="Rivas-Marin E."/>
            <person name="Kohn T."/>
            <person name="Peeters S.H."/>
            <person name="Heuer A."/>
            <person name="Rast P."/>
            <person name="Oberbeckmann S."/>
            <person name="Bunk B."/>
            <person name="Jeske O."/>
            <person name="Meyerdierks A."/>
            <person name="Storesund J.E."/>
            <person name="Kallscheuer N."/>
            <person name="Luecker S."/>
            <person name="Lage O.M."/>
            <person name="Pohl T."/>
            <person name="Merkel B.J."/>
            <person name="Hornburger P."/>
            <person name="Mueller R.-W."/>
            <person name="Bruemmer F."/>
            <person name="Labrenz M."/>
            <person name="Spormann A.M."/>
            <person name="Op den Camp H."/>
            <person name="Overmann J."/>
            <person name="Amann R."/>
            <person name="Jetten M.S.M."/>
            <person name="Mascher T."/>
            <person name="Medema M.H."/>
            <person name="Devos D.P."/>
            <person name="Kaster A.-K."/>
            <person name="Ovreas L."/>
            <person name="Rohde M."/>
            <person name="Galperin M.Y."/>
            <person name="Jogler C."/>
        </authorList>
    </citation>
    <scope>NUCLEOTIDE SEQUENCE [LARGE SCALE GENOMIC DNA]</scope>
    <source>
        <strain evidence="8 9">FC18</strain>
    </source>
</reference>
<proteinExistence type="inferred from homology"/>
<dbReference type="KEGG" id="mff:MFFC18_27880"/>
<dbReference type="Pfam" id="PF00884">
    <property type="entry name" value="Sulfatase"/>
    <property type="match status" value="1"/>
</dbReference>
<dbReference type="STRING" id="980251.GCA_001642875_05138"/>
<evidence type="ECO:0000256" key="4">
    <source>
        <dbReference type="ARBA" id="ARBA00022729"/>
    </source>
</evidence>
<dbReference type="EC" id="3.1.6.6" evidence="8"/>
<dbReference type="CDD" id="cd16030">
    <property type="entry name" value="iduronate-2-sulfatase"/>
    <property type="match status" value="1"/>
</dbReference>
<dbReference type="PANTHER" id="PTHR45953:SF1">
    <property type="entry name" value="IDURONATE 2-SULFATASE"/>
    <property type="match status" value="1"/>
</dbReference>
<keyword evidence="6" id="KW-0106">Calcium</keyword>
<dbReference type="EMBL" id="CP042912">
    <property type="protein sequence ID" value="QEG22900.1"/>
    <property type="molecule type" value="Genomic_DNA"/>
</dbReference>
<organism evidence="8 9">
    <name type="scientific">Mariniblastus fucicola</name>
    <dbReference type="NCBI Taxonomy" id="980251"/>
    <lineage>
        <taxon>Bacteria</taxon>
        <taxon>Pseudomonadati</taxon>
        <taxon>Planctomycetota</taxon>
        <taxon>Planctomycetia</taxon>
        <taxon>Pirellulales</taxon>
        <taxon>Pirellulaceae</taxon>
        <taxon>Mariniblastus</taxon>
    </lineage>
</organism>
<keyword evidence="4" id="KW-0732">Signal</keyword>
<feature type="domain" description="Sulfatase N-terminal" evidence="7">
    <location>
        <begin position="44"/>
        <end position="395"/>
    </location>
</feature>
<dbReference type="RefSeq" id="WP_238381192.1">
    <property type="nucleotide sequence ID" value="NZ_CP042912.1"/>
</dbReference>
<dbReference type="SUPFAM" id="SSF53649">
    <property type="entry name" value="Alkaline phosphatase-like"/>
    <property type="match status" value="1"/>
</dbReference>
<dbReference type="Proteomes" id="UP000322214">
    <property type="component" value="Chromosome"/>
</dbReference>
<dbReference type="InterPro" id="IPR035874">
    <property type="entry name" value="IDS"/>
</dbReference>
<dbReference type="PANTHER" id="PTHR45953">
    <property type="entry name" value="IDURONATE 2-SULFATASE"/>
    <property type="match status" value="1"/>
</dbReference>
<dbReference type="GO" id="GO:0005737">
    <property type="term" value="C:cytoplasm"/>
    <property type="evidence" value="ECO:0007669"/>
    <property type="project" value="TreeGrafter"/>
</dbReference>
<comment type="cofactor">
    <cofactor evidence="1">
        <name>Ca(2+)</name>
        <dbReference type="ChEBI" id="CHEBI:29108"/>
    </cofactor>
</comment>
<evidence type="ECO:0000313" key="8">
    <source>
        <dbReference type="EMBL" id="QEG22900.1"/>
    </source>
</evidence>
<comment type="similarity">
    <text evidence="2">Belongs to the sulfatase family.</text>
</comment>
<evidence type="ECO:0000256" key="6">
    <source>
        <dbReference type="ARBA" id="ARBA00022837"/>
    </source>
</evidence>
<dbReference type="AlphaFoldDB" id="A0A5B9PCV4"/>
<evidence type="ECO:0000256" key="3">
    <source>
        <dbReference type="ARBA" id="ARBA00022723"/>
    </source>
</evidence>
<keyword evidence="3" id="KW-0479">Metal-binding</keyword>
<protein>
    <submittedName>
        <fullName evidence="8">Choline-sulfatase</fullName>
        <ecNumber evidence="8">3.1.6.6</ecNumber>
    </submittedName>
</protein>
<dbReference type="InterPro" id="IPR017850">
    <property type="entry name" value="Alkaline_phosphatase_core_sf"/>
</dbReference>
<dbReference type="GO" id="GO:0047753">
    <property type="term" value="F:choline-sulfatase activity"/>
    <property type="evidence" value="ECO:0007669"/>
    <property type="project" value="UniProtKB-EC"/>
</dbReference>
<gene>
    <name evidence="8" type="primary">betC_6</name>
    <name evidence="8" type="ORF">MFFC18_27880</name>
</gene>
<evidence type="ECO:0000313" key="9">
    <source>
        <dbReference type="Proteomes" id="UP000322214"/>
    </source>
</evidence>
<evidence type="ECO:0000256" key="2">
    <source>
        <dbReference type="ARBA" id="ARBA00008779"/>
    </source>
</evidence>
<dbReference type="Gene3D" id="3.40.720.10">
    <property type="entry name" value="Alkaline Phosphatase, subunit A"/>
    <property type="match status" value="1"/>
</dbReference>
<dbReference type="GO" id="GO:0004423">
    <property type="term" value="F:iduronate-2-sulfatase activity"/>
    <property type="evidence" value="ECO:0007669"/>
    <property type="project" value="InterPro"/>
</dbReference>